<proteinExistence type="predicted"/>
<reference evidence="1 2" key="1">
    <citation type="submission" date="2024-02" db="EMBL/GenBank/DDBJ databases">
        <title>de novo genome assembly of Solanum bulbocastanum strain 11H21.</title>
        <authorList>
            <person name="Hosaka A.J."/>
        </authorList>
    </citation>
    <scope>NUCLEOTIDE SEQUENCE [LARGE SCALE GENOMIC DNA]</scope>
    <source>
        <tissue evidence="1">Young leaves</tissue>
    </source>
</reference>
<accession>A0AAN8TF64</accession>
<keyword evidence="2" id="KW-1185">Reference proteome</keyword>
<dbReference type="EMBL" id="JBANQN010000007">
    <property type="protein sequence ID" value="KAK6784276.1"/>
    <property type="molecule type" value="Genomic_DNA"/>
</dbReference>
<name>A0AAN8TF64_SOLBU</name>
<sequence length="78" mass="8490">MDVSGVCNNHQAVVSPNLVDHSRVKVRNSEIIIKALVVESQVYSGQQLNSNDVGNESATGVRFVIKDLLDNVSLIQNL</sequence>
<evidence type="ECO:0000313" key="2">
    <source>
        <dbReference type="Proteomes" id="UP001371456"/>
    </source>
</evidence>
<organism evidence="1 2">
    <name type="scientific">Solanum bulbocastanum</name>
    <name type="common">Wild potato</name>
    <dbReference type="NCBI Taxonomy" id="147425"/>
    <lineage>
        <taxon>Eukaryota</taxon>
        <taxon>Viridiplantae</taxon>
        <taxon>Streptophyta</taxon>
        <taxon>Embryophyta</taxon>
        <taxon>Tracheophyta</taxon>
        <taxon>Spermatophyta</taxon>
        <taxon>Magnoliopsida</taxon>
        <taxon>eudicotyledons</taxon>
        <taxon>Gunneridae</taxon>
        <taxon>Pentapetalae</taxon>
        <taxon>asterids</taxon>
        <taxon>lamiids</taxon>
        <taxon>Solanales</taxon>
        <taxon>Solanaceae</taxon>
        <taxon>Solanoideae</taxon>
        <taxon>Solaneae</taxon>
        <taxon>Solanum</taxon>
    </lineage>
</organism>
<gene>
    <name evidence="1" type="ORF">RDI58_017730</name>
</gene>
<dbReference type="AlphaFoldDB" id="A0AAN8TF64"/>
<evidence type="ECO:0000313" key="1">
    <source>
        <dbReference type="EMBL" id="KAK6784276.1"/>
    </source>
</evidence>
<protein>
    <submittedName>
        <fullName evidence="1">Uncharacterized protein</fullName>
    </submittedName>
</protein>
<dbReference type="Proteomes" id="UP001371456">
    <property type="component" value="Unassembled WGS sequence"/>
</dbReference>
<comment type="caution">
    <text evidence="1">The sequence shown here is derived from an EMBL/GenBank/DDBJ whole genome shotgun (WGS) entry which is preliminary data.</text>
</comment>